<dbReference type="Pfam" id="PF24842">
    <property type="entry name" value="UFD1_N2"/>
    <property type="match status" value="1"/>
</dbReference>
<keyword evidence="19" id="KW-1185">Reference proteome</keyword>
<evidence type="ECO:0000256" key="1">
    <source>
        <dbReference type="ARBA" id="ARBA00004141"/>
    </source>
</evidence>
<keyword evidence="4 11" id="KW-0812">Transmembrane</keyword>
<dbReference type="GO" id="GO:0005886">
    <property type="term" value="C:plasma membrane"/>
    <property type="evidence" value="ECO:0007669"/>
    <property type="project" value="TreeGrafter"/>
</dbReference>
<dbReference type="Proteomes" id="UP000682877">
    <property type="component" value="Chromosome 7"/>
</dbReference>
<reference evidence="18" key="1">
    <citation type="submission" date="2021-01" db="EMBL/GenBank/DDBJ databases">
        <authorList>
            <person name="Bezrukov I."/>
        </authorList>
    </citation>
    <scope>NUCLEOTIDE SEQUENCE</scope>
</reference>
<evidence type="ECO:0000259" key="15">
    <source>
        <dbReference type="Pfam" id="PF14703"/>
    </source>
</evidence>
<dbReference type="InterPro" id="IPR013083">
    <property type="entry name" value="Znf_RING/FYVE/PHD"/>
</dbReference>
<feature type="transmembrane region" description="Helical" evidence="11">
    <location>
        <begin position="675"/>
        <end position="697"/>
    </location>
</feature>
<feature type="transmembrane region" description="Helical" evidence="11">
    <location>
        <begin position="732"/>
        <end position="750"/>
    </location>
</feature>
<feature type="transmembrane region" description="Helical" evidence="11">
    <location>
        <begin position="581"/>
        <end position="602"/>
    </location>
</feature>
<feature type="transmembrane region" description="Helical" evidence="11">
    <location>
        <begin position="1148"/>
        <end position="1180"/>
    </location>
</feature>
<evidence type="ECO:0000313" key="18">
    <source>
        <dbReference type="EMBL" id="CAE6194406.1"/>
    </source>
</evidence>
<dbReference type="InterPro" id="IPR055418">
    <property type="entry name" value="UFD1_N2"/>
</dbReference>
<gene>
    <name evidence="18" type="ORF">AARE701A_LOCUS19371</name>
</gene>
<feature type="domain" description="TRAFD1/XAF1 zinc finger" evidence="16">
    <location>
        <begin position="524"/>
        <end position="553"/>
    </location>
</feature>
<name>A0A8S2ASB3_ARAAE</name>
<dbReference type="InterPro" id="IPR003864">
    <property type="entry name" value="CSC1/OSCA1-like_7TM"/>
</dbReference>
<evidence type="ECO:0000259" key="16">
    <source>
        <dbReference type="Pfam" id="PF21366"/>
    </source>
</evidence>
<dbReference type="Pfam" id="PF23580">
    <property type="entry name" value="Znf_XAF1_N"/>
    <property type="match status" value="1"/>
</dbReference>
<protein>
    <submittedName>
        <fullName evidence="18">Uncharacterized protein</fullName>
    </submittedName>
</protein>
<evidence type="ECO:0000256" key="9">
    <source>
        <dbReference type="ARBA" id="ARBA00023303"/>
    </source>
</evidence>
<feature type="transmembrane region" description="Helical" evidence="11">
    <location>
        <begin position="1080"/>
        <end position="1101"/>
    </location>
</feature>
<evidence type="ECO:0000259" key="12">
    <source>
        <dbReference type="Pfam" id="PF02714"/>
    </source>
</evidence>
<dbReference type="InterPro" id="IPR045122">
    <property type="entry name" value="Csc1-like"/>
</dbReference>
<dbReference type="GO" id="GO:0005227">
    <property type="term" value="F:calcium-activated cation channel activity"/>
    <property type="evidence" value="ECO:0007669"/>
    <property type="project" value="InterPro"/>
</dbReference>
<feature type="transmembrane region" description="Helical" evidence="11">
    <location>
        <begin position="1041"/>
        <end position="1060"/>
    </location>
</feature>
<feature type="domain" description="Ubiquitin fusion degradation protein UFD1 N-terminal subdomain 1" evidence="13">
    <location>
        <begin position="90"/>
        <end position="175"/>
    </location>
</feature>
<dbReference type="Pfam" id="PF02714">
    <property type="entry name" value="RSN1_7TM"/>
    <property type="match status" value="1"/>
</dbReference>
<evidence type="ECO:0000256" key="6">
    <source>
        <dbReference type="ARBA" id="ARBA00022989"/>
    </source>
</evidence>
<proteinExistence type="inferred from homology"/>
<dbReference type="InterPro" id="IPR049439">
    <property type="entry name" value="TRAFD1-XIAF1_Znf"/>
</dbReference>
<dbReference type="EMBL" id="LR999457">
    <property type="protein sequence ID" value="CAE6194406.1"/>
    <property type="molecule type" value="Genomic_DNA"/>
</dbReference>
<dbReference type="Pfam" id="PF03152">
    <property type="entry name" value="UFD1_N1"/>
    <property type="match status" value="1"/>
</dbReference>
<keyword evidence="7" id="KW-0406">Ion transport</keyword>
<dbReference type="PANTHER" id="PTHR13018:SF103">
    <property type="entry name" value="(RAPE) HYPOTHETICAL PROTEIN"/>
    <property type="match status" value="1"/>
</dbReference>
<keyword evidence="8 11" id="KW-0472">Membrane</keyword>
<feature type="transmembrane region" description="Helical" evidence="11">
    <location>
        <begin position="949"/>
        <end position="973"/>
    </location>
</feature>
<dbReference type="Gene3D" id="3.30.40.10">
    <property type="entry name" value="Zinc/RING finger domain, C3HC4 (zinc finger)"/>
    <property type="match status" value="1"/>
</dbReference>
<comment type="subcellular location">
    <subcellularLocation>
        <location evidence="1">Membrane</location>
        <topology evidence="1">Multi-pass membrane protein</topology>
    </subcellularLocation>
</comment>
<dbReference type="InterPro" id="IPR042299">
    <property type="entry name" value="Ufd1-like_Nn"/>
</dbReference>
<feature type="domain" description="CSC1/OSCA1-like 7TM region" evidence="12">
    <location>
        <begin position="947"/>
        <end position="1219"/>
    </location>
</feature>
<sequence>MDFELRSAKEKLEREQRERKQRAKLKLEREKKAKDAAIKQREAIEASQRARRLDAIQAQIKADQHMQESLVSGDGIVFERVFQAVSFQGIGDKIKLPPSCFTELSDQGAFDKGPLYFELSVVGQGDNKKTTHSGVLEFTAEDGTVGLPPHVWSNLFSTHDPMDVPLVEIRYIRLPKGSYAKLQPDNLGFSDLPNHKAILETILRQHATLSLDDVLSVNYGQVSYKLQVLELRPASSISVLETDIEVDIVSPDIVSDQPNQIVLKPLQIGKSESGTVEEGKYDYYKFVIDEATVENVLAGNIKVIVKIDVEKDGADTDLYVSKHPVLFPSLHQHEWSSHDVGSKTLILGSKERALSSGTYSIGVYGFKGTVKYQVSVLVQESSDGAKVGERAISSSSDVDTVECRNCKHLIPSRSIALHEVYCSRHNVVCNHQGCGIVLRVEEAKNHLHCEKCGKALQPTEMEKHLKVFHEPLTCGCGIVLEKEQMVQHQGRDCPLRLIVCRFCGDMVEAGNSAADTRDRMRGMSEHESTCGSRTAPCDSCGRSVMLKDMDIHQIAVHGKKQGGRDFVLCKLPTLMATINDIGVAAAINIVTALAFLLAFAIFRIQPVNDRVYFPKWYLKGLRSSSIQTGGFGSKFINLDFRSYIRFLNWMPEALKMPEPELVDHAGLDSVVYLRIYLLGLKIFFPIACVAFTAMVPVNWTNKGLDRLRHYNISFSDIDKLSLSNIPNGSPRFWVHLCMAYAITFWTCFILKREYQNIALMRLQFLANDQRRPNQFTVLVRNIPSDPHESICELVEHFFKVNHPDHYLTFQAVHDATKLSELVLTRKQMQNLLDYNINKHMRNQSNRPVIKMGFLGCCGEEADGIKYYTSVVEGLTREIAEEKQRLRTGTKSIVPAAFVSFKSRWGAAVCAQTQQTRNPTEWLTEWAAEPRDIYYDNLALPYVDLKIRRLIVGVAYFFLTFFFMIPIAFVQSLANIEGIEKAFPFLKPLIEVKFLKSIIQGFLPGIALKIFLLFLPRILMQMSKFEGFVSTSSLERRAATRFYMFQFINVFLGSIVTGTAFQQLNSFLNQSANDIPKTIGVSIPMKATFFITYIMVDGWAGVAGEILRLKPLIIYHLKNSFLVRTEKDREEATDPGTIGFNTGEPQIQLYFLLGLVYAAVSPILLPFILVFFGLAFVVYRHQVINVYNQKYESAGKFWPDVHRRVVIALVVSQLLLMGLLSTKHASKSTPLLLVLPLLTIGFHKHCKNRYQPAFVTYPLQQEAMIKDTLDRIREPNFNLKAFLRDAYAHPEFRVGEDPEPEEKLESDMSPPELVATKRGSWRNTPLPSKQSCRDIP</sequence>
<evidence type="ECO:0000256" key="8">
    <source>
        <dbReference type="ARBA" id="ARBA00023136"/>
    </source>
</evidence>
<evidence type="ECO:0000256" key="4">
    <source>
        <dbReference type="ARBA" id="ARBA00022692"/>
    </source>
</evidence>
<feature type="domain" description="CSC1/OSCA1-like N-terminal transmembrane" evidence="14">
    <location>
        <begin position="581"/>
        <end position="753"/>
    </location>
</feature>
<feature type="compositionally biased region" description="Basic and acidic residues" evidence="10">
    <location>
        <begin position="1292"/>
        <end position="1305"/>
    </location>
</feature>
<dbReference type="InterPro" id="IPR055417">
    <property type="entry name" value="UFD1_N1"/>
</dbReference>
<feature type="region of interest" description="Disordered" evidence="10">
    <location>
        <begin position="1"/>
        <end position="25"/>
    </location>
</feature>
<evidence type="ECO:0000256" key="11">
    <source>
        <dbReference type="SAM" id="Phobius"/>
    </source>
</evidence>
<dbReference type="Pfam" id="PF14703">
    <property type="entry name" value="PHM7_cyt"/>
    <property type="match status" value="1"/>
</dbReference>
<keyword evidence="3" id="KW-0813">Transport</keyword>
<comment type="similarity">
    <text evidence="2">Belongs to the CSC1 (TC 1.A.17) family.</text>
</comment>
<keyword evidence="9" id="KW-0407">Ion channel</keyword>
<evidence type="ECO:0000256" key="10">
    <source>
        <dbReference type="SAM" id="MobiDB-lite"/>
    </source>
</evidence>
<evidence type="ECO:0000256" key="7">
    <source>
        <dbReference type="ARBA" id="ARBA00023065"/>
    </source>
</evidence>
<evidence type="ECO:0000256" key="2">
    <source>
        <dbReference type="ARBA" id="ARBA00007779"/>
    </source>
</evidence>
<dbReference type="Gene3D" id="2.60.120.380">
    <property type="match status" value="1"/>
</dbReference>
<dbReference type="Pfam" id="PF21366">
    <property type="entry name" value="TRAFD1-XIAF1_ZnF"/>
    <property type="match status" value="1"/>
</dbReference>
<dbReference type="InterPro" id="IPR032880">
    <property type="entry name" value="CSC1/OSCA1-like_N"/>
</dbReference>
<dbReference type="Gene3D" id="2.40.40.50">
    <property type="entry name" value="Ubiquitin fusion degradation protein UFD1, N-terminal domain"/>
    <property type="match status" value="1"/>
</dbReference>
<feature type="domain" description="CSC1/OSCA1-like cytosolic" evidence="15">
    <location>
        <begin position="774"/>
        <end position="936"/>
    </location>
</feature>
<evidence type="ECO:0000313" key="19">
    <source>
        <dbReference type="Proteomes" id="UP000682877"/>
    </source>
</evidence>
<dbReference type="PANTHER" id="PTHR13018">
    <property type="entry name" value="PROBABLE MEMBRANE PROTEIN DUF221-RELATED"/>
    <property type="match status" value="1"/>
</dbReference>
<feature type="transmembrane region" description="Helical" evidence="11">
    <location>
        <begin position="993"/>
        <end position="1014"/>
    </location>
</feature>
<dbReference type="Gene3D" id="3.10.330.10">
    <property type="match status" value="1"/>
</dbReference>
<feature type="domain" description="Ubiquitin fusion degradation protein UFD1 N-terminal subdomain 2" evidence="17">
    <location>
        <begin position="176"/>
        <end position="251"/>
    </location>
</feature>
<accession>A0A8S2ASB3</accession>
<keyword evidence="6 11" id="KW-1133">Transmembrane helix</keyword>
<evidence type="ECO:0000259" key="14">
    <source>
        <dbReference type="Pfam" id="PF13967"/>
    </source>
</evidence>
<dbReference type="InterPro" id="IPR027815">
    <property type="entry name" value="CSC1/OSCA1-like_cyt"/>
</dbReference>
<feature type="region of interest" description="Disordered" evidence="10">
    <location>
        <begin position="1292"/>
        <end position="1335"/>
    </location>
</feature>
<organism evidence="18 19">
    <name type="scientific">Arabidopsis arenosa</name>
    <name type="common">Sand rock-cress</name>
    <name type="synonym">Cardaminopsis arenosa</name>
    <dbReference type="NCBI Taxonomy" id="38785"/>
    <lineage>
        <taxon>Eukaryota</taxon>
        <taxon>Viridiplantae</taxon>
        <taxon>Streptophyta</taxon>
        <taxon>Embryophyta</taxon>
        <taxon>Tracheophyta</taxon>
        <taxon>Spermatophyta</taxon>
        <taxon>Magnoliopsida</taxon>
        <taxon>eudicotyledons</taxon>
        <taxon>Gunneridae</taxon>
        <taxon>Pentapetalae</taxon>
        <taxon>rosids</taxon>
        <taxon>malvids</taxon>
        <taxon>Brassicales</taxon>
        <taxon>Brassicaceae</taxon>
        <taxon>Camelineae</taxon>
        <taxon>Arabidopsis</taxon>
    </lineage>
</organism>
<evidence type="ECO:0000256" key="5">
    <source>
        <dbReference type="ARBA" id="ARBA00022837"/>
    </source>
</evidence>
<evidence type="ECO:0000259" key="17">
    <source>
        <dbReference type="Pfam" id="PF24842"/>
    </source>
</evidence>
<feature type="compositionally biased region" description="Polar residues" evidence="10">
    <location>
        <begin position="1320"/>
        <end position="1329"/>
    </location>
</feature>
<evidence type="ECO:0000256" key="3">
    <source>
        <dbReference type="ARBA" id="ARBA00022448"/>
    </source>
</evidence>
<evidence type="ECO:0000259" key="13">
    <source>
        <dbReference type="Pfam" id="PF03152"/>
    </source>
</evidence>
<feature type="compositionally biased region" description="Basic and acidic residues" evidence="10">
    <location>
        <begin position="1"/>
        <end position="18"/>
    </location>
</feature>
<keyword evidence="5" id="KW-0106">Calcium</keyword>
<dbReference type="Pfam" id="PF13967">
    <property type="entry name" value="RSN1_TM"/>
    <property type="match status" value="1"/>
</dbReference>